<proteinExistence type="predicted"/>
<keyword evidence="2" id="KW-1185">Reference proteome</keyword>
<name>A0ABW0P6T1_9HYPH</name>
<dbReference type="PANTHER" id="PTHR35271">
    <property type="entry name" value="ABC TRANSPORTER, SUBSTRATE-BINDING LIPOPROTEIN-RELATED"/>
    <property type="match status" value="1"/>
</dbReference>
<dbReference type="RefSeq" id="WP_068074723.1">
    <property type="nucleotide sequence ID" value="NZ_JBHSLU010000082.1"/>
</dbReference>
<evidence type="ECO:0000313" key="2">
    <source>
        <dbReference type="Proteomes" id="UP001596060"/>
    </source>
</evidence>
<dbReference type="Pfam" id="PF04392">
    <property type="entry name" value="ABC_sub_bind"/>
    <property type="match status" value="1"/>
</dbReference>
<dbReference type="InterPro" id="IPR007487">
    <property type="entry name" value="ABC_transpt-TYRBP-like"/>
</dbReference>
<dbReference type="PANTHER" id="PTHR35271:SF1">
    <property type="entry name" value="ABC TRANSPORTER, SUBSTRATE-BINDING LIPOPROTEIN"/>
    <property type="match status" value="1"/>
</dbReference>
<protein>
    <submittedName>
        <fullName evidence="1">ABC transporter substrate-binding protein</fullName>
    </submittedName>
</protein>
<sequence>MALAAAAGAEAAPQGQAVLQTQSQPGGEKDEAPYHAWFKVTAATRDHWRLVAAPGNPLELRVLPKEATSGARPKKIMVVYPRPSSAYDVAISKMLSVFANKLLAVELTVINFQNEDERGRLILKRVEDEQFDLILAMGSESTAWLWEHYRGGRLPVVTVCSKDPVLLGQAAAYDRGSGSNFAFTSLNVPIDVQMAYVAALKPQLKSIAVIADGANVSAMETQARPVLEYAKARGVSALELTVRDPANAKAELAQLIKGAVERMKVADPILASSIFWVTGSTAVFREIATINAHADRAAVLSVVPDIVRGGGDSAMLSIGISFESNAQLAALYASDVLTGRSEVGQIKVGVVTPPDMSINFQKVREAGASIPLSIFAAAGTIYDYEGNLVRVDGKASARLSQ</sequence>
<dbReference type="Gene3D" id="3.40.50.2300">
    <property type="match status" value="2"/>
</dbReference>
<reference evidence="2" key="1">
    <citation type="journal article" date="2019" name="Int. J. Syst. Evol. Microbiol.">
        <title>The Global Catalogue of Microorganisms (GCM) 10K type strain sequencing project: providing services to taxonomists for standard genome sequencing and annotation.</title>
        <authorList>
            <consortium name="The Broad Institute Genomics Platform"/>
            <consortium name="The Broad Institute Genome Sequencing Center for Infectious Disease"/>
            <person name="Wu L."/>
            <person name="Ma J."/>
        </authorList>
    </citation>
    <scope>NUCLEOTIDE SEQUENCE [LARGE SCALE GENOMIC DNA]</scope>
    <source>
        <strain evidence="2">CCUG 43117</strain>
    </source>
</reference>
<accession>A0ABW0P6T1</accession>
<dbReference type="EMBL" id="JBHSLU010000082">
    <property type="protein sequence ID" value="MFC5508349.1"/>
    <property type="molecule type" value="Genomic_DNA"/>
</dbReference>
<comment type="caution">
    <text evidence="1">The sequence shown here is derived from an EMBL/GenBank/DDBJ whole genome shotgun (WGS) entry which is preliminary data.</text>
</comment>
<organism evidence="1 2">
    <name type="scientific">Bosea massiliensis</name>
    <dbReference type="NCBI Taxonomy" id="151419"/>
    <lineage>
        <taxon>Bacteria</taxon>
        <taxon>Pseudomonadati</taxon>
        <taxon>Pseudomonadota</taxon>
        <taxon>Alphaproteobacteria</taxon>
        <taxon>Hyphomicrobiales</taxon>
        <taxon>Boseaceae</taxon>
        <taxon>Bosea</taxon>
    </lineage>
</organism>
<dbReference type="Proteomes" id="UP001596060">
    <property type="component" value="Unassembled WGS sequence"/>
</dbReference>
<gene>
    <name evidence="1" type="ORF">ACFPN9_24190</name>
</gene>
<evidence type="ECO:0000313" key="1">
    <source>
        <dbReference type="EMBL" id="MFC5508349.1"/>
    </source>
</evidence>